<organism evidence="2 3">
    <name type="scientific">Armillaria luteobubalina</name>
    <dbReference type="NCBI Taxonomy" id="153913"/>
    <lineage>
        <taxon>Eukaryota</taxon>
        <taxon>Fungi</taxon>
        <taxon>Dikarya</taxon>
        <taxon>Basidiomycota</taxon>
        <taxon>Agaricomycotina</taxon>
        <taxon>Agaricomycetes</taxon>
        <taxon>Agaricomycetidae</taxon>
        <taxon>Agaricales</taxon>
        <taxon>Marasmiineae</taxon>
        <taxon>Physalacriaceae</taxon>
        <taxon>Armillaria</taxon>
    </lineage>
</organism>
<protein>
    <submittedName>
        <fullName evidence="2">Uncharacterized protein</fullName>
    </submittedName>
</protein>
<comment type="caution">
    <text evidence="2">The sequence shown here is derived from an EMBL/GenBank/DDBJ whole genome shotgun (WGS) entry which is preliminary data.</text>
</comment>
<dbReference type="EMBL" id="JAUEPU010000019">
    <property type="protein sequence ID" value="KAK0495061.1"/>
    <property type="molecule type" value="Genomic_DNA"/>
</dbReference>
<dbReference type="Proteomes" id="UP001175228">
    <property type="component" value="Unassembled WGS sequence"/>
</dbReference>
<feature type="compositionally biased region" description="Basic and acidic residues" evidence="1">
    <location>
        <begin position="56"/>
        <end position="85"/>
    </location>
</feature>
<evidence type="ECO:0000256" key="1">
    <source>
        <dbReference type="SAM" id="MobiDB-lite"/>
    </source>
</evidence>
<dbReference type="AlphaFoldDB" id="A0AA39Q2U3"/>
<feature type="region of interest" description="Disordered" evidence="1">
    <location>
        <begin position="38"/>
        <end position="91"/>
    </location>
</feature>
<sequence length="91" mass="10015">MEASITSQKTNVYFDSGPQVESISLRYNGRAYAVTLFSPPSELARNGGRNPPPKPPPDDRKRRAPPREEEEERSRGPPDGEDSPHSDGPPS</sequence>
<proteinExistence type="predicted"/>
<accession>A0AA39Q2U3</accession>
<evidence type="ECO:0000313" key="2">
    <source>
        <dbReference type="EMBL" id="KAK0495061.1"/>
    </source>
</evidence>
<evidence type="ECO:0000313" key="3">
    <source>
        <dbReference type="Proteomes" id="UP001175228"/>
    </source>
</evidence>
<gene>
    <name evidence="2" type="ORF">EDD18DRAFT_1355067</name>
</gene>
<name>A0AA39Q2U3_9AGAR</name>
<keyword evidence="3" id="KW-1185">Reference proteome</keyword>
<reference evidence="2" key="1">
    <citation type="submission" date="2023-06" db="EMBL/GenBank/DDBJ databases">
        <authorList>
            <consortium name="Lawrence Berkeley National Laboratory"/>
            <person name="Ahrendt S."/>
            <person name="Sahu N."/>
            <person name="Indic B."/>
            <person name="Wong-Bajracharya J."/>
            <person name="Merenyi Z."/>
            <person name="Ke H.-M."/>
            <person name="Monk M."/>
            <person name="Kocsube S."/>
            <person name="Drula E."/>
            <person name="Lipzen A."/>
            <person name="Balint B."/>
            <person name="Henrissat B."/>
            <person name="Andreopoulos B."/>
            <person name="Martin F.M."/>
            <person name="Harder C.B."/>
            <person name="Rigling D."/>
            <person name="Ford K.L."/>
            <person name="Foster G.D."/>
            <person name="Pangilinan J."/>
            <person name="Papanicolaou A."/>
            <person name="Barry K."/>
            <person name="LaButti K."/>
            <person name="Viragh M."/>
            <person name="Koriabine M."/>
            <person name="Yan M."/>
            <person name="Riley R."/>
            <person name="Champramary S."/>
            <person name="Plett K.L."/>
            <person name="Tsai I.J."/>
            <person name="Slot J."/>
            <person name="Sipos G."/>
            <person name="Plett J."/>
            <person name="Nagy L.G."/>
            <person name="Grigoriev I.V."/>
        </authorList>
    </citation>
    <scope>NUCLEOTIDE SEQUENCE</scope>
    <source>
        <strain evidence="2">HWK02</strain>
    </source>
</reference>